<gene>
    <name evidence="1" type="ORF">TSAR_009717</name>
</gene>
<evidence type="ECO:0000313" key="1">
    <source>
        <dbReference type="EMBL" id="OXU21502.1"/>
    </source>
</evidence>
<dbReference type="Proteomes" id="UP000215335">
    <property type="component" value="Unassembled WGS sequence"/>
</dbReference>
<protein>
    <submittedName>
        <fullName evidence="1">Uncharacterized protein</fullName>
    </submittedName>
</protein>
<organism evidence="1 2">
    <name type="scientific">Trichomalopsis sarcophagae</name>
    <dbReference type="NCBI Taxonomy" id="543379"/>
    <lineage>
        <taxon>Eukaryota</taxon>
        <taxon>Metazoa</taxon>
        <taxon>Ecdysozoa</taxon>
        <taxon>Arthropoda</taxon>
        <taxon>Hexapoda</taxon>
        <taxon>Insecta</taxon>
        <taxon>Pterygota</taxon>
        <taxon>Neoptera</taxon>
        <taxon>Endopterygota</taxon>
        <taxon>Hymenoptera</taxon>
        <taxon>Apocrita</taxon>
        <taxon>Proctotrupomorpha</taxon>
        <taxon>Chalcidoidea</taxon>
        <taxon>Pteromalidae</taxon>
        <taxon>Pteromalinae</taxon>
        <taxon>Trichomalopsis</taxon>
    </lineage>
</organism>
<proteinExistence type="predicted"/>
<evidence type="ECO:0000313" key="2">
    <source>
        <dbReference type="Proteomes" id="UP000215335"/>
    </source>
</evidence>
<dbReference type="AlphaFoldDB" id="A0A232ET37"/>
<keyword evidence="2" id="KW-1185">Reference proteome</keyword>
<comment type="caution">
    <text evidence="1">The sequence shown here is derived from an EMBL/GenBank/DDBJ whole genome shotgun (WGS) entry which is preliminary data.</text>
</comment>
<reference evidence="1 2" key="1">
    <citation type="journal article" date="2017" name="Curr. Biol.">
        <title>The Evolution of Venom by Co-option of Single-Copy Genes.</title>
        <authorList>
            <person name="Martinson E.O."/>
            <person name="Mrinalini"/>
            <person name="Kelkar Y.D."/>
            <person name="Chang C.H."/>
            <person name="Werren J.H."/>
        </authorList>
    </citation>
    <scope>NUCLEOTIDE SEQUENCE [LARGE SCALE GENOMIC DNA]</scope>
    <source>
        <strain evidence="1 2">Alberta</strain>
        <tissue evidence="1">Whole body</tissue>
    </source>
</reference>
<sequence>MQIQCSYDMLLKKVLYINKAVLKIRQGSELEYPERKSTSSGCKKRENDKLPYKLRRDRPVKLMVCMKFRFALVFSLLRTPIYI</sequence>
<accession>A0A232ET37</accession>
<dbReference type="EMBL" id="NNAY01002345">
    <property type="protein sequence ID" value="OXU21502.1"/>
    <property type="molecule type" value="Genomic_DNA"/>
</dbReference>
<name>A0A232ET37_9HYME</name>